<dbReference type="PANTHER" id="PTHR30482:SF17">
    <property type="entry name" value="ABC TRANSPORTER ATP-BINDING PROTEIN"/>
    <property type="match status" value="1"/>
</dbReference>
<evidence type="ECO:0000256" key="3">
    <source>
        <dbReference type="ARBA" id="ARBA00022692"/>
    </source>
</evidence>
<dbReference type="Proteomes" id="UP000030377">
    <property type="component" value="Unassembled WGS sequence"/>
</dbReference>
<dbReference type="CDD" id="cd06581">
    <property type="entry name" value="TM_PBP1_LivM_like"/>
    <property type="match status" value="1"/>
</dbReference>
<feature type="transmembrane region" description="Helical" evidence="6">
    <location>
        <begin position="233"/>
        <end position="260"/>
    </location>
</feature>
<keyword evidence="3 6" id="KW-0812">Transmembrane</keyword>
<dbReference type="Pfam" id="PF02653">
    <property type="entry name" value="BPD_transp_2"/>
    <property type="match status" value="1"/>
</dbReference>
<keyword evidence="5 6" id="KW-0472">Membrane</keyword>
<feature type="transmembrane region" description="Helical" evidence="6">
    <location>
        <begin position="76"/>
        <end position="96"/>
    </location>
</feature>
<dbReference type="AlphaFoldDB" id="A0A0A3XT49"/>
<dbReference type="EMBL" id="NAFL01000278">
    <property type="protein sequence ID" value="OSJ25975.1"/>
    <property type="molecule type" value="Genomic_DNA"/>
</dbReference>
<feature type="transmembrane region" description="Helical" evidence="6">
    <location>
        <begin position="25"/>
        <end position="44"/>
    </location>
</feature>
<feature type="transmembrane region" description="Helical" evidence="6">
    <location>
        <begin position="280"/>
        <end position="305"/>
    </location>
</feature>
<reference evidence="8 10" key="1">
    <citation type="submission" date="2014-09" db="EMBL/GenBank/DDBJ databases">
        <title>Draft genome of Bradyrhizobium japonicum Is-34.</title>
        <authorList>
            <person name="Tsurumaru H."/>
            <person name="Yamakawa T."/>
            <person name="Hashimoto S."/>
            <person name="Okizaki K."/>
            <person name="Kanesaki Y."/>
            <person name="Yoshikawa H."/>
            <person name="Yajima S."/>
        </authorList>
    </citation>
    <scope>NUCLEOTIDE SEQUENCE [LARGE SCALE GENOMIC DNA]</scope>
    <source>
        <strain evidence="8 10">Is-34</strain>
    </source>
</reference>
<evidence type="ECO:0000313" key="7">
    <source>
        <dbReference type="EMBL" id="APG07569.1"/>
    </source>
</evidence>
<feature type="transmembrane region" description="Helical" evidence="6">
    <location>
        <begin position="102"/>
        <end position="123"/>
    </location>
</feature>
<evidence type="ECO:0000256" key="5">
    <source>
        <dbReference type="ARBA" id="ARBA00023136"/>
    </source>
</evidence>
<evidence type="ECO:0000313" key="10">
    <source>
        <dbReference type="Proteomes" id="UP000030377"/>
    </source>
</evidence>
<evidence type="ECO:0000256" key="4">
    <source>
        <dbReference type="ARBA" id="ARBA00022989"/>
    </source>
</evidence>
<protein>
    <submittedName>
        <fullName evidence="7 8">ABC transporter permease</fullName>
    </submittedName>
</protein>
<proteinExistence type="predicted"/>
<name>A0A0A3XT49_BRAJP</name>
<feature type="transmembrane region" description="Helical" evidence="6">
    <location>
        <begin position="192"/>
        <end position="212"/>
    </location>
</feature>
<reference evidence="9 12" key="3">
    <citation type="submission" date="2017-03" db="EMBL/GenBank/DDBJ databases">
        <title>Whole genome sequences of fourteen strains of Bradyrhizobium canariense and one strain of Bradyrhizobium japonicum isolated from Lupinus (Papilionoideae: Genisteae) species in Algeria.</title>
        <authorList>
            <person name="Crovadore J."/>
            <person name="Chekireb D."/>
            <person name="Brachmann A."/>
            <person name="Chablais R."/>
            <person name="Cochard B."/>
            <person name="Lefort F."/>
        </authorList>
    </citation>
    <scope>NUCLEOTIDE SEQUENCE [LARGE SCALE GENOMIC DNA]</scope>
    <source>
        <strain evidence="9 12">UBMA197</strain>
    </source>
</reference>
<evidence type="ECO:0000256" key="2">
    <source>
        <dbReference type="ARBA" id="ARBA00022475"/>
    </source>
</evidence>
<dbReference type="Proteomes" id="UP000181962">
    <property type="component" value="Chromosome"/>
</dbReference>
<dbReference type="Proteomes" id="UP000193335">
    <property type="component" value="Unassembled WGS sequence"/>
</dbReference>
<sequence length="373" mass="39487">MAAARPLCGDQPMMLLSGDPPKSRVLTLLLIVIILALAATPFLFPGAKALNVAAKICVFAALVASYDLLLGYTGSVSFAHTMFYGIGSYAIAIALYGMGPNWAAVATGIVVGLPLAALLALAIGLFSLRVAAIFFAMITLAVASAFQVLASQLSWLTGGEDGRSFQLPELLRPGTVLISKNLFGFEINGRILTFYLVFAVSALMILALLRVVNSPFGRVLQAIRENRFRAEALGFRTVFHLTYANCLAALVAASAGILNALWLRYAGPDTSLSFSIMLDILLMVVIGGMGTIYGAIIGATIFILAQNYLQSLMGVASKAASEAGLPLLPGLLHPDRWLLWLGLLFIASVYFFPTGVVGRLRNAGRDKSAGASH</sequence>
<dbReference type="OrthoDB" id="9034298at2"/>
<dbReference type="GO" id="GO:0005886">
    <property type="term" value="C:plasma membrane"/>
    <property type="evidence" value="ECO:0007669"/>
    <property type="project" value="UniProtKB-SubCell"/>
</dbReference>
<feature type="transmembrane region" description="Helical" evidence="6">
    <location>
        <begin position="50"/>
        <end position="69"/>
    </location>
</feature>
<evidence type="ECO:0000256" key="1">
    <source>
        <dbReference type="ARBA" id="ARBA00004651"/>
    </source>
</evidence>
<feature type="transmembrane region" description="Helical" evidence="6">
    <location>
        <begin position="337"/>
        <end position="358"/>
    </location>
</feature>
<dbReference type="InterPro" id="IPR001851">
    <property type="entry name" value="ABC_transp_permease"/>
</dbReference>
<feature type="transmembrane region" description="Helical" evidence="6">
    <location>
        <begin position="130"/>
        <end position="150"/>
    </location>
</feature>
<keyword evidence="2" id="KW-1003">Cell membrane</keyword>
<evidence type="ECO:0000313" key="9">
    <source>
        <dbReference type="EMBL" id="OSJ25975.1"/>
    </source>
</evidence>
<dbReference type="InterPro" id="IPR043428">
    <property type="entry name" value="LivM-like"/>
</dbReference>
<dbReference type="STRING" id="375.BKD09_RS04430"/>
<dbReference type="EMBL" id="JRPN01000018">
    <property type="protein sequence ID" value="KGT77540.1"/>
    <property type="molecule type" value="Genomic_DNA"/>
</dbReference>
<evidence type="ECO:0000256" key="6">
    <source>
        <dbReference type="SAM" id="Phobius"/>
    </source>
</evidence>
<dbReference type="PANTHER" id="PTHR30482">
    <property type="entry name" value="HIGH-AFFINITY BRANCHED-CHAIN AMINO ACID TRANSPORT SYSTEM PERMEASE"/>
    <property type="match status" value="1"/>
</dbReference>
<evidence type="ECO:0000313" key="12">
    <source>
        <dbReference type="Proteomes" id="UP000193335"/>
    </source>
</evidence>
<dbReference type="EMBL" id="CP017637">
    <property type="protein sequence ID" value="APG07569.1"/>
    <property type="molecule type" value="Genomic_DNA"/>
</dbReference>
<evidence type="ECO:0000313" key="8">
    <source>
        <dbReference type="EMBL" id="KGT77540.1"/>
    </source>
</evidence>
<reference evidence="7 11" key="2">
    <citation type="submission" date="2016-11" db="EMBL/GenBank/DDBJ databases">
        <title>Complete Genome Sequence of Bradyrhizobium sp. strain J5, an isolated from soybean nodule in Hokkaido.</title>
        <authorList>
            <person name="Kanehara K."/>
        </authorList>
    </citation>
    <scope>NUCLEOTIDE SEQUENCE [LARGE SCALE GENOMIC DNA]</scope>
    <source>
        <strain evidence="7 11">J5</strain>
    </source>
</reference>
<dbReference type="eggNOG" id="COG4177">
    <property type="taxonomic scope" value="Bacteria"/>
</dbReference>
<keyword evidence="4 6" id="KW-1133">Transmembrane helix</keyword>
<evidence type="ECO:0000313" key="11">
    <source>
        <dbReference type="Proteomes" id="UP000181962"/>
    </source>
</evidence>
<comment type="subcellular location">
    <subcellularLocation>
        <location evidence="1">Cell membrane</location>
        <topology evidence="1">Multi-pass membrane protein</topology>
    </subcellularLocation>
</comment>
<organism evidence="8 10">
    <name type="scientific">Bradyrhizobium japonicum</name>
    <dbReference type="NCBI Taxonomy" id="375"/>
    <lineage>
        <taxon>Bacteria</taxon>
        <taxon>Pseudomonadati</taxon>
        <taxon>Pseudomonadota</taxon>
        <taxon>Alphaproteobacteria</taxon>
        <taxon>Hyphomicrobiales</taxon>
        <taxon>Nitrobacteraceae</taxon>
        <taxon>Bradyrhizobium</taxon>
    </lineage>
</organism>
<accession>A0A0A3XT49</accession>
<dbReference type="GO" id="GO:0015658">
    <property type="term" value="F:branched-chain amino acid transmembrane transporter activity"/>
    <property type="evidence" value="ECO:0007669"/>
    <property type="project" value="InterPro"/>
</dbReference>
<gene>
    <name evidence="7" type="ORF">BKD09_04430</name>
    <name evidence="9" type="ORF">BSZ19_37610</name>
    <name evidence="8" type="ORF">MA20_23495</name>
</gene>